<comment type="caution">
    <text evidence="5">Lacks conserved residue(s) required for the propagation of feature annotation.</text>
</comment>
<dbReference type="InterPro" id="IPR001752">
    <property type="entry name" value="Kinesin_motor_dom"/>
</dbReference>
<comment type="similarity">
    <text evidence="5">Belongs to the TRAFAC class myosin-kinesin ATPase superfamily. Kinesin family.</text>
</comment>
<dbReference type="GO" id="GO:0008017">
    <property type="term" value="F:microtubule binding"/>
    <property type="evidence" value="ECO:0007669"/>
    <property type="project" value="InterPro"/>
</dbReference>
<proteinExistence type="inferred from homology"/>
<evidence type="ECO:0000256" key="3">
    <source>
        <dbReference type="ARBA" id="ARBA00022840"/>
    </source>
</evidence>
<feature type="non-terminal residue" evidence="7">
    <location>
        <position position="1"/>
    </location>
</feature>
<sequence length="134" mass="15173">KNELLYSQYGRQDFSAISLANTTSDLAGPSSAIQYPGIFPSALLLTFRLISELRQRRPDFHHSVRISALYYSQRRNLLIDLLASFILPVTSHDIVTIREDSVLGIKIENHSELRVDSVEQAMLMISDIIQARLT</sequence>
<protein>
    <recommendedName>
        <fullName evidence="6">Kinesin motor domain-containing protein</fullName>
    </recommendedName>
</protein>
<dbReference type="GO" id="GO:0003777">
    <property type="term" value="F:microtubule motor activity"/>
    <property type="evidence" value="ECO:0007669"/>
    <property type="project" value="InterPro"/>
</dbReference>
<keyword evidence="4" id="KW-0206">Cytoskeleton</keyword>
<dbReference type="Gene3D" id="3.40.850.10">
    <property type="entry name" value="Kinesin motor domain"/>
    <property type="match status" value="1"/>
</dbReference>
<dbReference type="PROSITE" id="PS50067">
    <property type="entry name" value="KINESIN_MOTOR_2"/>
    <property type="match status" value="1"/>
</dbReference>
<evidence type="ECO:0000256" key="2">
    <source>
        <dbReference type="ARBA" id="ARBA00022741"/>
    </source>
</evidence>
<dbReference type="PANTHER" id="PTHR21608">
    <property type="entry name" value="KINESIN-LIKE PROTEIN CG14535"/>
    <property type="match status" value="1"/>
</dbReference>
<comment type="caution">
    <text evidence="7">The sequence shown here is derived from an EMBL/GenBank/DDBJ whole genome shotgun (WGS) entry which is preliminary data.</text>
</comment>
<evidence type="ECO:0000256" key="5">
    <source>
        <dbReference type="PROSITE-ProRule" id="PRU00283"/>
    </source>
</evidence>
<dbReference type="Proteomes" id="UP000004810">
    <property type="component" value="Unassembled WGS sequence"/>
</dbReference>
<comment type="subcellular location">
    <subcellularLocation>
        <location evidence="1">Cytoplasm</location>
        <location evidence="1">Cytoskeleton</location>
    </subcellularLocation>
</comment>
<keyword evidence="4" id="KW-0963">Cytoplasm</keyword>
<reference evidence="8" key="1">
    <citation type="submission" date="2012-08" db="EMBL/GenBank/DDBJ databases">
        <title>The Genome Sequence of Wuchereria bancrofti.</title>
        <authorList>
            <person name="Nutman T.B."/>
            <person name="Fink D.L."/>
            <person name="Russ C."/>
            <person name="Young S."/>
            <person name="Zeng Q."/>
            <person name="Koehrsen M."/>
            <person name="Alvarado L."/>
            <person name="Berlin A."/>
            <person name="Chapman S.B."/>
            <person name="Chen Z."/>
            <person name="Freedman E."/>
            <person name="Gellesch M."/>
            <person name="Goldberg J."/>
            <person name="Griggs A."/>
            <person name="Gujja S."/>
            <person name="Heilman E.R."/>
            <person name="Heiman D."/>
            <person name="Hepburn T."/>
            <person name="Howarth C."/>
            <person name="Jen D."/>
            <person name="Larson L."/>
            <person name="Lewis B."/>
            <person name="Mehta T."/>
            <person name="Park D."/>
            <person name="Pearson M."/>
            <person name="Roberts A."/>
            <person name="Saif S."/>
            <person name="Shea T."/>
            <person name="Shenoy N."/>
            <person name="Sisk P."/>
            <person name="Stolte C."/>
            <person name="Sykes S."/>
            <person name="Walk T."/>
            <person name="White J."/>
            <person name="Yandava C."/>
            <person name="Haas B."/>
            <person name="Henn M.R."/>
            <person name="Nusbaum C."/>
            <person name="Birren B."/>
        </authorList>
    </citation>
    <scope>NUCLEOTIDE SEQUENCE [LARGE SCALE GENOMIC DNA]</scope>
    <source>
        <strain evidence="8">NA</strain>
    </source>
</reference>
<keyword evidence="3" id="KW-0067">ATP-binding</keyword>
<name>J9E0J9_WUCBA</name>
<dbReference type="GO" id="GO:0005856">
    <property type="term" value="C:cytoskeleton"/>
    <property type="evidence" value="ECO:0007669"/>
    <property type="project" value="UniProtKB-SubCell"/>
</dbReference>
<accession>J9E0J9</accession>
<evidence type="ECO:0000256" key="1">
    <source>
        <dbReference type="ARBA" id="ARBA00004245"/>
    </source>
</evidence>
<dbReference type="PANTHER" id="PTHR21608:SF7">
    <property type="entry name" value="KINESIN-LIKE PROTEIN CG14535"/>
    <property type="match status" value="1"/>
</dbReference>
<dbReference type="GO" id="GO:0007018">
    <property type="term" value="P:microtubule-based movement"/>
    <property type="evidence" value="ECO:0007669"/>
    <property type="project" value="InterPro"/>
</dbReference>
<evidence type="ECO:0000313" key="8">
    <source>
        <dbReference type="Proteomes" id="UP000004810"/>
    </source>
</evidence>
<dbReference type="SUPFAM" id="SSF52540">
    <property type="entry name" value="P-loop containing nucleoside triphosphate hydrolases"/>
    <property type="match status" value="1"/>
</dbReference>
<keyword evidence="2" id="KW-0547">Nucleotide-binding</keyword>
<dbReference type="InterPro" id="IPR027640">
    <property type="entry name" value="Kinesin-like_fam"/>
</dbReference>
<dbReference type="GO" id="GO:0005524">
    <property type="term" value="F:ATP binding"/>
    <property type="evidence" value="ECO:0007669"/>
    <property type="project" value="UniProtKB-KW"/>
</dbReference>
<gene>
    <name evidence="7" type="ORF">WUBG_13345</name>
</gene>
<feature type="domain" description="Kinesin motor" evidence="6">
    <location>
        <begin position="1"/>
        <end position="134"/>
    </location>
</feature>
<dbReference type="AlphaFoldDB" id="J9E0J9"/>
<feature type="non-terminal residue" evidence="7">
    <location>
        <position position="134"/>
    </location>
</feature>
<dbReference type="InterPro" id="IPR027417">
    <property type="entry name" value="P-loop_NTPase"/>
</dbReference>
<dbReference type="InterPro" id="IPR036961">
    <property type="entry name" value="Kinesin_motor_dom_sf"/>
</dbReference>
<dbReference type="EMBL" id="ADBV01010112">
    <property type="protein sequence ID" value="EJW75746.1"/>
    <property type="molecule type" value="Genomic_DNA"/>
</dbReference>
<evidence type="ECO:0000259" key="6">
    <source>
        <dbReference type="PROSITE" id="PS50067"/>
    </source>
</evidence>
<organism evidence="7 8">
    <name type="scientific">Wuchereria bancrofti</name>
    <dbReference type="NCBI Taxonomy" id="6293"/>
    <lineage>
        <taxon>Eukaryota</taxon>
        <taxon>Metazoa</taxon>
        <taxon>Ecdysozoa</taxon>
        <taxon>Nematoda</taxon>
        <taxon>Chromadorea</taxon>
        <taxon>Rhabditida</taxon>
        <taxon>Spirurina</taxon>
        <taxon>Spiruromorpha</taxon>
        <taxon>Filarioidea</taxon>
        <taxon>Onchocercidae</taxon>
        <taxon>Wuchereria</taxon>
    </lineage>
</organism>
<evidence type="ECO:0000313" key="7">
    <source>
        <dbReference type="EMBL" id="EJW75746.1"/>
    </source>
</evidence>
<evidence type="ECO:0000256" key="4">
    <source>
        <dbReference type="ARBA" id="ARBA00023212"/>
    </source>
</evidence>